<organism evidence="1 2">
    <name type="scientific">Cryobacterium ruanii</name>
    <dbReference type="NCBI Taxonomy" id="1259197"/>
    <lineage>
        <taxon>Bacteria</taxon>
        <taxon>Bacillati</taxon>
        <taxon>Actinomycetota</taxon>
        <taxon>Actinomycetes</taxon>
        <taxon>Micrococcales</taxon>
        <taxon>Microbacteriaceae</taxon>
        <taxon>Cryobacterium</taxon>
    </lineage>
</organism>
<dbReference type="RefSeq" id="WP_134553675.1">
    <property type="nucleotide sequence ID" value="NZ_SOHK01000001.1"/>
</dbReference>
<dbReference type="Proteomes" id="UP000298154">
    <property type="component" value="Unassembled WGS sequence"/>
</dbReference>
<dbReference type="OrthoDB" id="5120009at2"/>
<evidence type="ECO:0000313" key="2">
    <source>
        <dbReference type="Proteomes" id="UP000298154"/>
    </source>
</evidence>
<dbReference type="EMBL" id="SOHK01000001">
    <property type="protein sequence ID" value="TFD69819.1"/>
    <property type="molecule type" value="Genomic_DNA"/>
</dbReference>
<gene>
    <name evidence="1" type="ORF">E3T47_00325</name>
</gene>
<reference evidence="1 2" key="1">
    <citation type="submission" date="2019-03" db="EMBL/GenBank/DDBJ databases">
        <title>Genomics of glacier-inhabiting Cryobacterium strains.</title>
        <authorList>
            <person name="Liu Q."/>
            <person name="Xin Y.-H."/>
        </authorList>
    </citation>
    <scope>NUCLEOTIDE SEQUENCE [LARGE SCALE GENOMIC DNA]</scope>
    <source>
        <strain evidence="1 2">Sr36</strain>
    </source>
</reference>
<dbReference type="AlphaFoldDB" id="A0A4R9ATR8"/>
<proteinExistence type="predicted"/>
<protein>
    <submittedName>
        <fullName evidence="1">Uncharacterized protein</fullName>
    </submittedName>
</protein>
<sequence>MLAADHGVGDVRELTGAANGAVLLAARMGLGHAAARLLLHMALECWDDGDNPGGDYYATRESSAIALGYLASKNGSEPAAHAVKRAVAELVALGSVERVRSGGRGQAAEFNLHVDSAKPGTVRRHESYVILLPRRGKSGGRFLTL</sequence>
<comment type="caution">
    <text evidence="1">The sequence shown here is derived from an EMBL/GenBank/DDBJ whole genome shotgun (WGS) entry which is preliminary data.</text>
</comment>
<evidence type="ECO:0000313" key="1">
    <source>
        <dbReference type="EMBL" id="TFD69819.1"/>
    </source>
</evidence>
<accession>A0A4R9ATR8</accession>
<name>A0A4R9ATR8_9MICO</name>
<keyword evidence="2" id="KW-1185">Reference proteome</keyword>